<evidence type="ECO:0000313" key="2">
    <source>
        <dbReference type="EMBL" id="GFY29864.1"/>
    </source>
</evidence>
<reference evidence="2" key="1">
    <citation type="submission" date="2020-08" db="EMBL/GenBank/DDBJ databases">
        <title>Multicomponent nature underlies the extraordinary mechanical properties of spider dragline silk.</title>
        <authorList>
            <person name="Kono N."/>
            <person name="Nakamura H."/>
            <person name="Mori M."/>
            <person name="Yoshida Y."/>
            <person name="Ohtoshi R."/>
            <person name="Malay A.D."/>
            <person name="Moran D.A.P."/>
            <person name="Tomita M."/>
            <person name="Numata K."/>
            <person name="Arakawa K."/>
        </authorList>
    </citation>
    <scope>NUCLEOTIDE SEQUENCE</scope>
</reference>
<protein>
    <submittedName>
        <fullName evidence="2">Uncharacterized protein</fullName>
    </submittedName>
</protein>
<dbReference type="Proteomes" id="UP000887159">
    <property type="component" value="Unassembled WGS sequence"/>
</dbReference>
<sequence>MFLGVFRCAPQWAIFPIWRTESPKLKLCELKQSTIYGLPLFPSHVVKFLSVREWKSSTIIGLDRVCSCYKNTSENLLFSRKFYHFVCSLVVRAPDSGTEGLGSKPVPPNTLRVHTE</sequence>
<evidence type="ECO:0000256" key="1">
    <source>
        <dbReference type="SAM" id="MobiDB-lite"/>
    </source>
</evidence>
<comment type="caution">
    <text evidence="2">The sequence shown here is derived from an EMBL/GenBank/DDBJ whole genome shotgun (WGS) entry which is preliminary data.</text>
</comment>
<accession>A0A8X6W8J8</accession>
<name>A0A8X6W8J8_TRICX</name>
<keyword evidence="3" id="KW-1185">Reference proteome</keyword>
<evidence type="ECO:0000313" key="3">
    <source>
        <dbReference type="Proteomes" id="UP000887159"/>
    </source>
</evidence>
<gene>
    <name evidence="2" type="ORF">TNCV_4071771</name>
</gene>
<organism evidence="2 3">
    <name type="scientific">Trichonephila clavipes</name>
    <name type="common">Golden silk orbweaver</name>
    <name type="synonym">Nephila clavipes</name>
    <dbReference type="NCBI Taxonomy" id="2585209"/>
    <lineage>
        <taxon>Eukaryota</taxon>
        <taxon>Metazoa</taxon>
        <taxon>Ecdysozoa</taxon>
        <taxon>Arthropoda</taxon>
        <taxon>Chelicerata</taxon>
        <taxon>Arachnida</taxon>
        <taxon>Araneae</taxon>
        <taxon>Araneomorphae</taxon>
        <taxon>Entelegynae</taxon>
        <taxon>Araneoidea</taxon>
        <taxon>Nephilidae</taxon>
        <taxon>Trichonephila</taxon>
    </lineage>
</organism>
<dbReference type="AlphaFoldDB" id="A0A8X6W8J8"/>
<feature type="region of interest" description="Disordered" evidence="1">
    <location>
        <begin position="95"/>
        <end position="116"/>
    </location>
</feature>
<proteinExistence type="predicted"/>
<dbReference type="EMBL" id="BMAU01021390">
    <property type="protein sequence ID" value="GFY29864.1"/>
    <property type="molecule type" value="Genomic_DNA"/>
</dbReference>